<keyword evidence="1" id="KW-0614">Plasmid</keyword>
<dbReference type="EMBL" id="CP016179">
    <property type="protein sequence ID" value="ANO35661.1"/>
    <property type="molecule type" value="Genomic_DNA"/>
</dbReference>
<dbReference type="KEGG" id="vbr:A6E01_20840"/>
<gene>
    <name evidence="1" type="ORF">A6E01_20840</name>
</gene>
<accession>A0AAN1CUE3</accession>
<protein>
    <submittedName>
        <fullName evidence="1">Uncharacterized protein</fullName>
    </submittedName>
</protein>
<evidence type="ECO:0000313" key="2">
    <source>
        <dbReference type="Proteomes" id="UP000092018"/>
    </source>
</evidence>
<name>A0AAN1CUE3_9VIBR</name>
<organism evidence="1 2">
    <name type="scientific">Vibrio breoganii</name>
    <dbReference type="NCBI Taxonomy" id="553239"/>
    <lineage>
        <taxon>Bacteria</taxon>
        <taxon>Pseudomonadati</taxon>
        <taxon>Pseudomonadota</taxon>
        <taxon>Gammaproteobacteria</taxon>
        <taxon>Vibrionales</taxon>
        <taxon>Vibrionaceae</taxon>
        <taxon>Vibrio</taxon>
    </lineage>
</organism>
<proteinExistence type="predicted"/>
<dbReference type="AlphaFoldDB" id="A0AAN1CUE3"/>
<geneLocation type="plasmid" evidence="1 2">
    <name>unnamed1</name>
</geneLocation>
<evidence type="ECO:0000313" key="1">
    <source>
        <dbReference type="EMBL" id="ANO35661.1"/>
    </source>
</evidence>
<dbReference type="Proteomes" id="UP000092018">
    <property type="component" value="Plasmid unnamed1"/>
</dbReference>
<reference evidence="1 2" key="1">
    <citation type="submission" date="2016-06" db="EMBL/GenBank/DDBJ databases">
        <title>Adaptive Radiation by Waves of Gene Transfer Leads to Fine-Scale Resource Partitioning in Marine Microbes.</title>
        <authorList>
            <person name="Hehemann J.-H."/>
            <person name="Arevalo P."/>
            <person name="Datta M.S."/>
            <person name="Yu X."/>
            <person name="Corzett C."/>
            <person name="Henschel A."/>
            <person name="Preheim S.P."/>
            <person name="Timberlake S."/>
            <person name="Alm E.J."/>
            <person name="Polz M.F."/>
        </authorList>
    </citation>
    <scope>NUCLEOTIDE SEQUENCE [LARGE SCALE GENOMIC DNA]</scope>
    <source>
        <strain evidence="1 2">FF50</strain>
        <plasmid evidence="1 2">unnamed1</plasmid>
    </source>
</reference>
<sequence>MAIFKEFPPGNGPYLAIDRMPLTLSATKLLRQVAIHHTHRTLELLMYKARQIISAFQNHESFHLGDLSYDELCLILQCIKELKN</sequence>